<dbReference type="Proteomes" id="UP000078116">
    <property type="component" value="Unassembled WGS sequence"/>
</dbReference>
<organism evidence="2 4">
    <name type="scientific">Paraburkholderia ginsengiterrae</name>
    <dbReference type="NCBI Taxonomy" id="1462993"/>
    <lineage>
        <taxon>Bacteria</taxon>
        <taxon>Pseudomonadati</taxon>
        <taxon>Pseudomonadota</taxon>
        <taxon>Betaproteobacteria</taxon>
        <taxon>Burkholderiales</taxon>
        <taxon>Burkholderiaceae</taxon>
        <taxon>Paraburkholderia</taxon>
    </lineage>
</organism>
<dbReference type="EMBL" id="LXJZ01000176">
    <property type="protein sequence ID" value="OAJ58380.1"/>
    <property type="molecule type" value="Genomic_DNA"/>
</dbReference>
<evidence type="ECO:0000313" key="2">
    <source>
        <dbReference type="EMBL" id="OAJ65600.1"/>
    </source>
</evidence>
<dbReference type="AlphaFoldDB" id="A0A1A9NGP5"/>
<name>A0A1A9NGP5_9BURK</name>
<sequence>MNGIYTKLPTQFLYRSSLETEKMEKRGLYLRNMGVLHSRSEGRPAHVLFGQEQLIRERSKLIFIN</sequence>
<evidence type="ECO:0000313" key="3">
    <source>
        <dbReference type="Proteomes" id="UP000077961"/>
    </source>
</evidence>
<keyword evidence="3" id="KW-1185">Reference proteome</keyword>
<dbReference type="Proteomes" id="UP000077961">
    <property type="component" value="Unassembled WGS sequence"/>
</dbReference>
<protein>
    <submittedName>
        <fullName evidence="2">Uncharacterized protein</fullName>
    </submittedName>
</protein>
<dbReference type="EMBL" id="LXKA01000022">
    <property type="protein sequence ID" value="OAJ65600.1"/>
    <property type="molecule type" value="Genomic_DNA"/>
</dbReference>
<reference evidence="3 4" key="1">
    <citation type="submission" date="2016-04" db="EMBL/GenBank/DDBJ databases">
        <title>Reclassification of Paraburkholderia panaciterrae (Farh et al. 2015) Dobritsa &amp; Samadpour 2016 as a later homotypic synonym of Paraburkholderia ginsengiterrae (Farh et al. 2015) Dobritsa &amp; Samadpour 2016.</title>
        <authorList>
            <person name="Dobritsa A.P."/>
            <person name="Kutumbaka K."/>
            <person name="Samadpour M."/>
        </authorList>
    </citation>
    <scope>NUCLEOTIDE SEQUENCE [LARGE SCALE GENOMIC DNA]</scope>
    <source>
        <strain evidence="2 4">DCY85</strain>
        <strain evidence="1 3">DCY85-1</strain>
    </source>
</reference>
<comment type="caution">
    <text evidence="2">The sequence shown here is derived from an EMBL/GenBank/DDBJ whole genome shotgun (WGS) entry which is preliminary data.</text>
</comment>
<gene>
    <name evidence="1" type="ORF">A6V36_05505</name>
    <name evidence="2" type="ORF">A6V37_13525</name>
</gene>
<evidence type="ECO:0000313" key="1">
    <source>
        <dbReference type="EMBL" id="OAJ58380.1"/>
    </source>
</evidence>
<proteinExistence type="predicted"/>
<evidence type="ECO:0000313" key="4">
    <source>
        <dbReference type="Proteomes" id="UP000078116"/>
    </source>
</evidence>
<accession>A0A1A9NGP5</accession>